<reference evidence="1" key="2">
    <citation type="journal article" date="2022" name="New Phytol.">
        <title>Evolutionary transition to the ectomycorrhizal habit in the genomes of a hyperdiverse lineage of mushroom-forming fungi.</title>
        <authorList>
            <person name="Looney B."/>
            <person name="Miyauchi S."/>
            <person name="Morin E."/>
            <person name="Drula E."/>
            <person name="Courty P.E."/>
            <person name="Kohler A."/>
            <person name="Kuo A."/>
            <person name="LaButti K."/>
            <person name="Pangilinan J."/>
            <person name="Lipzen A."/>
            <person name="Riley R."/>
            <person name="Andreopoulos W."/>
            <person name="He G."/>
            <person name="Johnson J."/>
            <person name="Nolan M."/>
            <person name="Tritt A."/>
            <person name="Barry K.W."/>
            <person name="Grigoriev I.V."/>
            <person name="Nagy L.G."/>
            <person name="Hibbett D."/>
            <person name="Henrissat B."/>
            <person name="Matheny P.B."/>
            <person name="Labbe J."/>
            <person name="Martin F.M."/>
        </authorList>
    </citation>
    <scope>NUCLEOTIDE SEQUENCE</scope>
    <source>
        <strain evidence="1">FP105234-sp</strain>
    </source>
</reference>
<protein>
    <submittedName>
        <fullName evidence="1">Uncharacterized protein</fullName>
    </submittedName>
</protein>
<proteinExistence type="predicted"/>
<evidence type="ECO:0000313" key="1">
    <source>
        <dbReference type="EMBL" id="KAI0041314.1"/>
    </source>
</evidence>
<comment type="caution">
    <text evidence="1">The sequence shown here is derived from an EMBL/GenBank/DDBJ whole genome shotgun (WGS) entry which is preliminary data.</text>
</comment>
<evidence type="ECO:0000313" key="2">
    <source>
        <dbReference type="Proteomes" id="UP000814033"/>
    </source>
</evidence>
<dbReference type="EMBL" id="MU276130">
    <property type="protein sequence ID" value="KAI0041314.1"/>
    <property type="molecule type" value="Genomic_DNA"/>
</dbReference>
<organism evidence="1 2">
    <name type="scientific">Auriscalpium vulgare</name>
    <dbReference type="NCBI Taxonomy" id="40419"/>
    <lineage>
        <taxon>Eukaryota</taxon>
        <taxon>Fungi</taxon>
        <taxon>Dikarya</taxon>
        <taxon>Basidiomycota</taxon>
        <taxon>Agaricomycotina</taxon>
        <taxon>Agaricomycetes</taxon>
        <taxon>Russulales</taxon>
        <taxon>Auriscalpiaceae</taxon>
        <taxon>Auriscalpium</taxon>
    </lineage>
</organism>
<dbReference type="Proteomes" id="UP000814033">
    <property type="component" value="Unassembled WGS sequence"/>
</dbReference>
<reference evidence="1" key="1">
    <citation type="submission" date="2021-02" db="EMBL/GenBank/DDBJ databases">
        <authorList>
            <consortium name="DOE Joint Genome Institute"/>
            <person name="Ahrendt S."/>
            <person name="Looney B.P."/>
            <person name="Miyauchi S."/>
            <person name="Morin E."/>
            <person name="Drula E."/>
            <person name="Courty P.E."/>
            <person name="Chicoki N."/>
            <person name="Fauchery L."/>
            <person name="Kohler A."/>
            <person name="Kuo A."/>
            <person name="Labutti K."/>
            <person name="Pangilinan J."/>
            <person name="Lipzen A."/>
            <person name="Riley R."/>
            <person name="Andreopoulos W."/>
            <person name="He G."/>
            <person name="Johnson J."/>
            <person name="Barry K.W."/>
            <person name="Grigoriev I.V."/>
            <person name="Nagy L."/>
            <person name="Hibbett D."/>
            <person name="Henrissat B."/>
            <person name="Matheny P.B."/>
            <person name="Labbe J."/>
            <person name="Martin F."/>
        </authorList>
    </citation>
    <scope>NUCLEOTIDE SEQUENCE</scope>
    <source>
        <strain evidence="1">FP105234-sp</strain>
    </source>
</reference>
<gene>
    <name evidence="1" type="ORF">FA95DRAFT_709773</name>
</gene>
<accession>A0ACB8RB28</accession>
<sequence>MPCAHVRDSSLTFIPYHGKFPHPTPKEDPPWYDFHLMVVSCTPSHVLRVPAVPVLPSLGRGIYSLLALPRTVVSDKTHCLRISRLLVCAPVTHPRERYVPEMRRPALAGPCFPRSFRQLEKKVQSLGIVGAIRMRQTRRYAREDRVIPHIPCCCV</sequence>
<keyword evidence="2" id="KW-1185">Reference proteome</keyword>
<name>A0ACB8RB28_9AGAM</name>